<dbReference type="Gene3D" id="2.60.40.10">
    <property type="entry name" value="Immunoglobulins"/>
    <property type="match status" value="1"/>
</dbReference>
<dbReference type="GO" id="GO:0005975">
    <property type="term" value="P:carbohydrate metabolic process"/>
    <property type="evidence" value="ECO:0007669"/>
    <property type="project" value="UniProtKB-ARBA"/>
</dbReference>
<feature type="signal peptide" evidence="1">
    <location>
        <begin position="1"/>
        <end position="21"/>
    </location>
</feature>
<dbReference type="Proteomes" id="UP000676325">
    <property type="component" value="Unassembled WGS sequence"/>
</dbReference>
<dbReference type="EMBL" id="JAGSOH010000001">
    <property type="protein sequence ID" value="MBR7824719.1"/>
    <property type="molecule type" value="Genomic_DNA"/>
</dbReference>
<evidence type="ECO:0000256" key="1">
    <source>
        <dbReference type="SAM" id="SignalP"/>
    </source>
</evidence>
<evidence type="ECO:0000259" key="2">
    <source>
        <dbReference type="PROSITE" id="PS50093"/>
    </source>
</evidence>
<accession>A0A941EB99</accession>
<dbReference type="CDD" id="cd00146">
    <property type="entry name" value="PKD"/>
    <property type="match status" value="1"/>
</dbReference>
<dbReference type="InterPro" id="IPR012334">
    <property type="entry name" value="Pectin_lyas_fold"/>
</dbReference>
<dbReference type="InterPro" id="IPR011050">
    <property type="entry name" value="Pectin_lyase_fold/virulence"/>
</dbReference>
<comment type="caution">
    <text evidence="3">The sequence shown here is derived from an EMBL/GenBank/DDBJ whole genome shotgun (WGS) entry which is preliminary data.</text>
</comment>
<keyword evidence="4" id="KW-1185">Reference proteome</keyword>
<name>A0A941EB99_9ACTN</name>
<feature type="chain" id="PRO_5039631778" description="PKD domain-containing protein" evidence="1">
    <location>
        <begin position="22"/>
        <end position="928"/>
    </location>
</feature>
<keyword evidence="1" id="KW-0732">Signal</keyword>
<dbReference type="PROSITE" id="PS50093">
    <property type="entry name" value="PKD"/>
    <property type="match status" value="1"/>
</dbReference>
<organism evidence="3 4">
    <name type="scientific">Actinospica acidithermotolerans</name>
    <dbReference type="NCBI Taxonomy" id="2828514"/>
    <lineage>
        <taxon>Bacteria</taxon>
        <taxon>Bacillati</taxon>
        <taxon>Actinomycetota</taxon>
        <taxon>Actinomycetes</taxon>
        <taxon>Catenulisporales</taxon>
        <taxon>Actinospicaceae</taxon>
        <taxon>Actinospica</taxon>
    </lineage>
</organism>
<evidence type="ECO:0000313" key="3">
    <source>
        <dbReference type="EMBL" id="MBR7824719.1"/>
    </source>
</evidence>
<reference evidence="3" key="1">
    <citation type="submission" date="2021-04" db="EMBL/GenBank/DDBJ databases">
        <title>Genome based classification of Actinospica acidithermotolerans sp. nov., an actinobacterium isolated from an Indonesian hot spring.</title>
        <authorList>
            <person name="Kusuma A.B."/>
            <person name="Putra K.E."/>
            <person name="Nafisah S."/>
            <person name="Loh J."/>
            <person name="Nouioui I."/>
            <person name="Goodfellow M."/>
        </authorList>
    </citation>
    <scope>NUCLEOTIDE SEQUENCE</scope>
    <source>
        <strain evidence="3">MGRD01-02</strain>
    </source>
</reference>
<evidence type="ECO:0000313" key="4">
    <source>
        <dbReference type="Proteomes" id="UP000676325"/>
    </source>
</evidence>
<dbReference type="SUPFAM" id="SSF49299">
    <property type="entry name" value="PKD domain"/>
    <property type="match status" value="1"/>
</dbReference>
<dbReference type="RefSeq" id="WP_212515874.1">
    <property type="nucleotide sequence ID" value="NZ_JAGSOH010000001.1"/>
</dbReference>
<dbReference type="InterPro" id="IPR013783">
    <property type="entry name" value="Ig-like_fold"/>
</dbReference>
<feature type="domain" description="PKD" evidence="2">
    <location>
        <begin position="474"/>
        <end position="530"/>
    </location>
</feature>
<dbReference type="InterPro" id="IPR000601">
    <property type="entry name" value="PKD_dom"/>
</dbReference>
<protein>
    <recommendedName>
        <fullName evidence="2">PKD domain-containing protein</fullName>
    </recommendedName>
</protein>
<proteinExistence type="predicted"/>
<gene>
    <name evidence="3" type="ORF">KDK95_00240</name>
</gene>
<sequence>MLRRRFLIPAALAGSVAVALAPIAAEAVTPSPSAGAKQLSPAKTAAVTSLAEAAGFKTYSTPAGKSFRLQKSVAADMSAVSRTVATTGSGTTIYSLSGSSCSTETGNGTEASPYCSLQDAVNAAASGDTIDVGSVHSGTGSPAVTITTSGLTLVGTTDTSWVDQLTLDGASDVKISNMIMSSGNPAAVVIENSSGITLDSDFIGGSTYPGNGVSIDGASSNVTISRSFLDTKGWGTGLTAVDIAAGAKNVDLASNVISNLPIVATGVAGLDIVGNTILPSCAGAVDIEGASSGVSIENNVVEVAPQSPRIIDESYCLKNGYGWAPNITVATSASAGTTSDYNYFDPQPTEANDPYSWEGTSFGTIAAFEAASSQGAHDLDEFSTFDGSYMRFPDGNFPLGIVPTNETPVDGTANASAPGALSSDYYGVSPYNTRGAVQFTGPNPNLAVAFSVVDSGAFSVTLTYTVTGDTTLTSPSEGMAIYWGDGESQSESFNATGTGTVQHTYSDPGTYSITANATDGKNDLASNSVSGVKTAGSEYTPYGPVRLLDTRIGLGAAKAAVASNGTLKLKVVGAGTKGSTIPSGITAVILNVTVTQPSAGGHLTVYGDETASGASAAAPSTSNLNFGAGETVPNLVVAPVGPNGVVDFYNAASGTTQVVADVSGYFMQQVADEYVAITPIRVLDTRKAIGTATVAKIPANGNLTLKIEGANLTEIPSSGVTAAALNLTVTNTARGGVLTAYPAGESLPTVSNLNFSAGETVANMAMVPLGASGEVVFHNNSSGSVDLVADVFGYFTAAGGYGGYLPLSVPERILDTRKGGGPLPADTVGYLPLTQNAYITAAVLNATVTQPTGGGFLAVYPFDNADPGLLPSTSNLNFGKGQTVPNLVIVPPGITYDSKNSSYDIGLYFGGSGSTQVIIDAFGVFENS</sequence>
<dbReference type="SUPFAM" id="SSF51126">
    <property type="entry name" value="Pectin lyase-like"/>
    <property type="match status" value="1"/>
</dbReference>
<dbReference type="InterPro" id="IPR035986">
    <property type="entry name" value="PKD_dom_sf"/>
</dbReference>
<dbReference type="Gene3D" id="2.160.20.10">
    <property type="entry name" value="Single-stranded right-handed beta-helix, Pectin lyase-like"/>
    <property type="match status" value="1"/>
</dbReference>
<dbReference type="AlphaFoldDB" id="A0A941EB99"/>